<dbReference type="Pfam" id="PF06687">
    <property type="entry name" value="SUR7"/>
    <property type="match status" value="1"/>
</dbReference>
<dbReference type="Proteomes" id="UP000293360">
    <property type="component" value="Unassembled WGS sequence"/>
</dbReference>
<accession>A0A4V1X8L3</accession>
<keyword evidence="2" id="KW-0472">Membrane</keyword>
<feature type="transmembrane region" description="Helical" evidence="2">
    <location>
        <begin position="222"/>
        <end position="249"/>
    </location>
</feature>
<dbReference type="GO" id="GO:0051285">
    <property type="term" value="C:cell cortex of cell tip"/>
    <property type="evidence" value="ECO:0007669"/>
    <property type="project" value="TreeGrafter"/>
</dbReference>
<evidence type="ECO:0000313" key="4">
    <source>
        <dbReference type="Proteomes" id="UP000293360"/>
    </source>
</evidence>
<sequence length="355" mass="38571">MSVGRYFCVALPFILAVASIVCLLIVGLTGITDTDLYMFRIDVSNLTIDTAVLADLAGVDSDQLEQLNNLTSRTHESSLNWHDESAVEDFANSNTQASSVLDGLDSLESLNGLTANDLGLAKVYDINLWGYCATYQDDSHNCTHPAFNWAEGRISEENNLLTTLQDIPGANDTAIPRIVEGLQAFEQLNKWTEVVYIMAMIALALEIAIGLFTACSRAVSCVTWLVSGVATLFVIGAASMMTVMASVAVGTIETFGSSQGANANFHTGFLAIAWLGAAFAIAASSFWLFTICCCKPENRPYQKGSRYSHEHEKLVPTGSYQPIGETHQNSHNYGLPQRGGMRQPDLAYEPYSHSR</sequence>
<evidence type="ECO:0000256" key="1">
    <source>
        <dbReference type="SAM" id="MobiDB-lite"/>
    </source>
</evidence>
<keyword evidence="2" id="KW-1133">Transmembrane helix</keyword>
<dbReference type="PANTHER" id="PTHR28019:SF3">
    <property type="entry name" value="INTEGRAL MEMBRANE PROTEIN (AFU_ORTHOLOGUE AFUA_6G07470)"/>
    <property type="match status" value="1"/>
</dbReference>
<dbReference type="PANTHER" id="PTHR28019">
    <property type="entry name" value="CELL MEMBRANE PROTEIN YLR413W-RELATED"/>
    <property type="match status" value="1"/>
</dbReference>
<reference evidence="3 4" key="1">
    <citation type="submission" date="2018-06" db="EMBL/GenBank/DDBJ databases">
        <title>Complete Genomes of Monosporascus.</title>
        <authorList>
            <person name="Robinson A.J."/>
            <person name="Natvig D.O."/>
        </authorList>
    </citation>
    <scope>NUCLEOTIDE SEQUENCE [LARGE SCALE GENOMIC DNA]</scope>
    <source>
        <strain evidence="3 4">CBS 110550</strain>
    </source>
</reference>
<evidence type="ECO:0008006" key="5">
    <source>
        <dbReference type="Google" id="ProtNLM"/>
    </source>
</evidence>
<organism evidence="3 4">
    <name type="scientific">Monosporascus ibericus</name>
    <dbReference type="NCBI Taxonomy" id="155417"/>
    <lineage>
        <taxon>Eukaryota</taxon>
        <taxon>Fungi</taxon>
        <taxon>Dikarya</taxon>
        <taxon>Ascomycota</taxon>
        <taxon>Pezizomycotina</taxon>
        <taxon>Sordariomycetes</taxon>
        <taxon>Xylariomycetidae</taxon>
        <taxon>Xylariales</taxon>
        <taxon>Xylariales incertae sedis</taxon>
        <taxon>Monosporascus</taxon>
    </lineage>
</organism>
<feature type="region of interest" description="Disordered" evidence="1">
    <location>
        <begin position="318"/>
        <end position="355"/>
    </location>
</feature>
<proteinExistence type="predicted"/>
<dbReference type="InterPro" id="IPR009571">
    <property type="entry name" value="SUR7/Rim9-like_fungi"/>
</dbReference>
<dbReference type="EMBL" id="QJNU01001583">
    <property type="protein sequence ID" value="RYO74543.1"/>
    <property type="molecule type" value="Genomic_DNA"/>
</dbReference>
<comment type="caution">
    <text evidence="3">The sequence shown here is derived from an EMBL/GenBank/DDBJ whole genome shotgun (WGS) entry which is preliminary data.</text>
</comment>
<feature type="transmembrane region" description="Helical" evidence="2">
    <location>
        <begin position="269"/>
        <end position="294"/>
    </location>
</feature>
<gene>
    <name evidence="3" type="ORF">DL764_010802</name>
</gene>
<dbReference type="GO" id="GO:0005886">
    <property type="term" value="C:plasma membrane"/>
    <property type="evidence" value="ECO:0007669"/>
    <property type="project" value="InterPro"/>
</dbReference>
<feature type="transmembrane region" description="Helical" evidence="2">
    <location>
        <begin position="7"/>
        <end position="31"/>
    </location>
</feature>
<protein>
    <recommendedName>
        <fullName evidence="5">SUR7 protein</fullName>
    </recommendedName>
</protein>
<dbReference type="InterPro" id="IPR052413">
    <property type="entry name" value="SUR7_domain"/>
</dbReference>
<keyword evidence="2" id="KW-0812">Transmembrane</keyword>
<keyword evidence="4" id="KW-1185">Reference proteome</keyword>
<evidence type="ECO:0000256" key="2">
    <source>
        <dbReference type="SAM" id="Phobius"/>
    </source>
</evidence>
<dbReference type="OrthoDB" id="4480814at2759"/>
<dbReference type="GO" id="GO:0031505">
    <property type="term" value="P:fungal-type cell wall organization"/>
    <property type="evidence" value="ECO:0007669"/>
    <property type="project" value="TreeGrafter"/>
</dbReference>
<name>A0A4V1X8L3_9PEZI</name>
<dbReference type="Gene3D" id="1.20.140.150">
    <property type="match status" value="1"/>
</dbReference>
<dbReference type="AlphaFoldDB" id="A0A4V1X8L3"/>
<evidence type="ECO:0000313" key="3">
    <source>
        <dbReference type="EMBL" id="RYO74543.1"/>
    </source>
</evidence>
<feature type="transmembrane region" description="Helical" evidence="2">
    <location>
        <begin position="194"/>
        <end position="215"/>
    </location>
</feature>